<gene>
    <name evidence="5" type="ORF">TRAPUB_11217</name>
</gene>
<proteinExistence type="predicted"/>
<keyword evidence="1" id="KW-0479">Metal-binding</keyword>
<dbReference type="GO" id="GO:0008270">
    <property type="term" value="F:zinc ion binding"/>
    <property type="evidence" value="ECO:0007669"/>
    <property type="project" value="UniProtKB-KW"/>
</dbReference>
<dbReference type="EMBL" id="MNAD01000506">
    <property type="protein sequence ID" value="OJT12229.1"/>
    <property type="molecule type" value="Genomic_DNA"/>
</dbReference>
<dbReference type="AlphaFoldDB" id="A0A1M2VX90"/>
<feature type="domain" description="MYND-type" evidence="4">
    <location>
        <begin position="1"/>
        <end position="19"/>
    </location>
</feature>
<evidence type="ECO:0000313" key="5">
    <source>
        <dbReference type="EMBL" id="OJT12229.1"/>
    </source>
</evidence>
<dbReference type="SUPFAM" id="SSF144232">
    <property type="entry name" value="HIT/MYND zinc finger-like"/>
    <property type="match status" value="1"/>
</dbReference>
<dbReference type="OrthoDB" id="2738218at2759"/>
<keyword evidence="6" id="KW-1185">Reference proteome</keyword>
<dbReference type="STRING" id="154538.A0A1M2VX90"/>
<dbReference type="Gene3D" id="6.10.140.2220">
    <property type="match status" value="1"/>
</dbReference>
<dbReference type="Pfam" id="PF01753">
    <property type="entry name" value="zf-MYND"/>
    <property type="match status" value="1"/>
</dbReference>
<evidence type="ECO:0000256" key="2">
    <source>
        <dbReference type="ARBA" id="ARBA00022771"/>
    </source>
</evidence>
<protein>
    <recommendedName>
        <fullName evidence="4">MYND-type domain-containing protein</fullName>
    </recommendedName>
</protein>
<evidence type="ECO:0000259" key="4">
    <source>
        <dbReference type="Pfam" id="PF01753"/>
    </source>
</evidence>
<evidence type="ECO:0000256" key="3">
    <source>
        <dbReference type="ARBA" id="ARBA00022833"/>
    </source>
</evidence>
<dbReference type="InterPro" id="IPR002893">
    <property type="entry name" value="Znf_MYND"/>
</dbReference>
<reference evidence="5 6" key="1">
    <citation type="submission" date="2016-10" db="EMBL/GenBank/DDBJ databases">
        <title>Genome sequence of the basidiomycete white-rot fungus Trametes pubescens.</title>
        <authorList>
            <person name="Makela M.R."/>
            <person name="Granchi Z."/>
            <person name="Peng M."/>
            <person name="De Vries R.P."/>
            <person name="Grigoriev I."/>
            <person name="Riley R."/>
            <person name="Hilden K."/>
        </authorList>
    </citation>
    <scope>NUCLEOTIDE SEQUENCE [LARGE SCALE GENOMIC DNA]</scope>
    <source>
        <strain evidence="5 6">FBCC735</strain>
    </source>
</reference>
<comment type="caution">
    <text evidence="5">The sequence shown here is derived from an EMBL/GenBank/DDBJ whole genome shotgun (WGS) entry which is preliminary data.</text>
</comment>
<keyword evidence="3" id="KW-0862">Zinc</keyword>
<keyword evidence="2" id="KW-0863">Zinc-finger</keyword>
<evidence type="ECO:0000256" key="1">
    <source>
        <dbReference type="ARBA" id="ARBA00022723"/>
    </source>
</evidence>
<sequence>MYCSKECQKNGWLGHRDFCRRSDDPNSPRADGHSFSGYPSAITLGNAIKLWVEIHNYGFTVVTNTVILLNNDIQPSDFSREIWAYLFVLDVGANSQGPDGNPAKAFQLLQTSLVRKEELGPLSDEWDEMVNHCRLAAAARREEDPVHLLAAYLPAIFVMANTGLTTRHHFPVYLPRREDAFSLDGTYRSIIADAHRMCSEAMNAGDIFRVPLSGIYKHTPDLGTVVKHGKKNKWRWESRDENAYWDALSRRMTHKDSPYQSGLTPREIWARFQGL</sequence>
<dbReference type="Proteomes" id="UP000184267">
    <property type="component" value="Unassembled WGS sequence"/>
</dbReference>
<organism evidence="5 6">
    <name type="scientific">Trametes pubescens</name>
    <name type="common">White-rot fungus</name>
    <dbReference type="NCBI Taxonomy" id="154538"/>
    <lineage>
        <taxon>Eukaryota</taxon>
        <taxon>Fungi</taxon>
        <taxon>Dikarya</taxon>
        <taxon>Basidiomycota</taxon>
        <taxon>Agaricomycotina</taxon>
        <taxon>Agaricomycetes</taxon>
        <taxon>Polyporales</taxon>
        <taxon>Polyporaceae</taxon>
        <taxon>Trametes</taxon>
    </lineage>
</organism>
<name>A0A1M2VX90_TRAPU</name>
<dbReference type="OMA" id="RMCSEAM"/>
<accession>A0A1M2VX90</accession>
<evidence type="ECO:0000313" key="6">
    <source>
        <dbReference type="Proteomes" id="UP000184267"/>
    </source>
</evidence>